<keyword evidence="3" id="KW-0560">Oxidoreductase</keyword>
<dbReference type="Proteomes" id="UP000438448">
    <property type="component" value="Unassembled WGS sequence"/>
</dbReference>
<name>A0A7K0CZ15_9NOCA</name>
<dbReference type="GO" id="GO:0016491">
    <property type="term" value="F:oxidoreductase activity"/>
    <property type="evidence" value="ECO:0007669"/>
    <property type="project" value="UniProtKB-KW"/>
</dbReference>
<reference evidence="8 9" key="1">
    <citation type="submission" date="2019-10" db="EMBL/GenBank/DDBJ databases">
        <title>Nocardia macrotermitis sp. nov. and Nocardia aurantia sp. nov., isolated from the gut of fungus growing-termite Macrotermes natalensis.</title>
        <authorList>
            <person name="Benndorf R."/>
            <person name="Schwitalla J."/>
            <person name="Martin K."/>
            <person name="De Beer W."/>
            <person name="Kaster A.-K."/>
            <person name="Vollmers J."/>
            <person name="Poulsen M."/>
            <person name="Beemelmanns C."/>
        </authorList>
    </citation>
    <scope>NUCLEOTIDE SEQUENCE [LARGE SCALE GENOMIC DNA]</scope>
    <source>
        <strain evidence="8 9">RB20</strain>
    </source>
</reference>
<keyword evidence="6" id="KW-0812">Transmembrane</keyword>
<dbReference type="InterPro" id="IPR036249">
    <property type="entry name" value="Thioredoxin-like_sf"/>
</dbReference>
<evidence type="ECO:0000256" key="6">
    <source>
        <dbReference type="SAM" id="Phobius"/>
    </source>
</evidence>
<evidence type="ECO:0000256" key="5">
    <source>
        <dbReference type="ARBA" id="ARBA00023284"/>
    </source>
</evidence>
<gene>
    <name evidence="8" type="ORF">NRB20_12410</name>
</gene>
<dbReference type="InterPro" id="IPR012336">
    <property type="entry name" value="Thioredoxin-like_fold"/>
</dbReference>
<feature type="domain" description="Thioredoxin-like fold" evidence="7">
    <location>
        <begin position="85"/>
        <end position="246"/>
    </location>
</feature>
<accession>A0A7K0CZ15</accession>
<dbReference type="PANTHER" id="PTHR13887">
    <property type="entry name" value="GLUTATHIONE S-TRANSFERASE KAPPA"/>
    <property type="match status" value="1"/>
</dbReference>
<dbReference type="AlphaFoldDB" id="A0A7K0CZ15"/>
<keyword evidence="5" id="KW-0676">Redox-active center</keyword>
<dbReference type="SUPFAM" id="SSF52833">
    <property type="entry name" value="Thioredoxin-like"/>
    <property type="match status" value="1"/>
</dbReference>
<keyword evidence="2" id="KW-0732">Signal</keyword>
<keyword evidence="6" id="KW-1133">Transmembrane helix</keyword>
<keyword evidence="4" id="KW-1015">Disulfide bond</keyword>
<evidence type="ECO:0000256" key="3">
    <source>
        <dbReference type="ARBA" id="ARBA00023002"/>
    </source>
</evidence>
<protein>
    <recommendedName>
        <fullName evidence="7">Thioredoxin-like fold domain-containing protein</fullName>
    </recommendedName>
</protein>
<sequence length="263" mass="27394">MVNSEVSKNPRGKNSLAAVKGGDRSRTILIQVAVAVVLLALIAAIGISIAVKHSNNVKRDAANRPTVTAAATADGLTGSITDKGAIRIAKPGAKATVRVVADMQCPVCKQFEASNGQVLTDEVNSGNIAVEYNVISFLDQNSGGSRYSSRGANAAYCVADADPSKFQAWLSAMYQQQPEEGAGGLPDSKIIQIATAAGITDPSVAKCITDDKYDAYVQKTTQAVFATGINGTPTVFVNDTKVQTQNALFTTDGMKAPIEAALK</sequence>
<dbReference type="EMBL" id="WEGK01000002">
    <property type="protein sequence ID" value="MQY18172.1"/>
    <property type="molecule type" value="Genomic_DNA"/>
</dbReference>
<evidence type="ECO:0000256" key="4">
    <source>
        <dbReference type="ARBA" id="ARBA00023157"/>
    </source>
</evidence>
<comment type="similarity">
    <text evidence="1">Belongs to the thioredoxin family. DsbA subfamily.</text>
</comment>
<dbReference type="Pfam" id="PF13462">
    <property type="entry name" value="Thioredoxin_4"/>
    <property type="match status" value="1"/>
</dbReference>
<evidence type="ECO:0000313" key="9">
    <source>
        <dbReference type="Proteomes" id="UP000438448"/>
    </source>
</evidence>
<evidence type="ECO:0000313" key="8">
    <source>
        <dbReference type="EMBL" id="MQY18172.1"/>
    </source>
</evidence>
<evidence type="ECO:0000256" key="2">
    <source>
        <dbReference type="ARBA" id="ARBA00022729"/>
    </source>
</evidence>
<evidence type="ECO:0000256" key="1">
    <source>
        <dbReference type="ARBA" id="ARBA00005791"/>
    </source>
</evidence>
<comment type="caution">
    <text evidence="8">The sequence shown here is derived from an EMBL/GenBank/DDBJ whole genome shotgun (WGS) entry which is preliminary data.</text>
</comment>
<keyword evidence="9" id="KW-1185">Reference proteome</keyword>
<evidence type="ECO:0000259" key="7">
    <source>
        <dbReference type="Pfam" id="PF13462"/>
    </source>
</evidence>
<dbReference type="PANTHER" id="PTHR13887:SF14">
    <property type="entry name" value="DISULFIDE BOND FORMATION PROTEIN D"/>
    <property type="match status" value="1"/>
</dbReference>
<feature type="transmembrane region" description="Helical" evidence="6">
    <location>
        <begin position="28"/>
        <end position="51"/>
    </location>
</feature>
<proteinExistence type="inferred from homology"/>
<dbReference type="Gene3D" id="3.40.30.10">
    <property type="entry name" value="Glutaredoxin"/>
    <property type="match status" value="1"/>
</dbReference>
<keyword evidence="6" id="KW-0472">Membrane</keyword>
<organism evidence="8 9">
    <name type="scientific">Nocardia macrotermitis</name>
    <dbReference type="NCBI Taxonomy" id="2585198"/>
    <lineage>
        <taxon>Bacteria</taxon>
        <taxon>Bacillati</taxon>
        <taxon>Actinomycetota</taxon>
        <taxon>Actinomycetes</taxon>
        <taxon>Mycobacteriales</taxon>
        <taxon>Nocardiaceae</taxon>
        <taxon>Nocardia</taxon>
    </lineage>
</organism>